<evidence type="ECO:0000313" key="7">
    <source>
        <dbReference type="EMBL" id="XDI06020.1"/>
    </source>
</evidence>
<dbReference type="RefSeq" id="WP_368498409.1">
    <property type="nucleotide sequence ID" value="NZ_CP162511.1"/>
</dbReference>
<keyword evidence="3" id="KW-0547">Nucleotide-binding</keyword>
<reference evidence="7" key="1">
    <citation type="submission" date="2024-05" db="EMBL/GenBank/DDBJ databases">
        <title>Herbiconiux sp. A18JL235.</title>
        <authorList>
            <person name="Zhang G."/>
        </authorList>
    </citation>
    <scope>NUCLEOTIDE SEQUENCE</scope>
    <source>
        <strain evidence="7">A18JL235</strain>
    </source>
</reference>
<evidence type="ECO:0000256" key="1">
    <source>
        <dbReference type="ARBA" id="ARBA00022598"/>
    </source>
</evidence>
<keyword evidence="4" id="KW-0067">ATP-binding</keyword>
<dbReference type="GO" id="GO:0046872">
    <property type="term" value="F:metal ion binding"/>
    <property type="evidence" value="ECO:0007669"/>
    <property type="project" value="UniProtKB-KW"/>
</dbReference>
<dbReference type="SUPFAM" id="SSF52440">
    <property type="entry name" value="PreATP-grasp domain"/>
    <property type="match status" value="1"/>
</dbReference>
<keyword evidence="2" id="KW-0479">Metal-binding</keyword>
<dbReference type="EMBL" id="CP162511">
    <property type="protein sequence ID" value="XDI06020.1"/>
    <property type="molecule type" value="Genomic_DNA"/>
</dbReference>
<keyword evidence="5" id="KW-0460">Magnesium</keyword>
<gene>
    <name evidence="7" type="ORF">ABFY20_02665</name>
</gene>
<evidence type="ECO:0000256" key="5">
    <source>
        <dbReference type="ARBA" id="ARBA00022842"/>
    </source>
</evidence>
<dbReference type="InterPro" id="IPR005494">
    <property type="entry name" value="GSPS_pre-ATP-grasp-like_dom"/>
</dbReference>
<accession>A0AB39BIS4</accession>
<evidence type="ECO:0000256" key="4">
    <source>
        <dbReference type="ARBA" id="ARBA00022840"/>
    </source>
</evidence>
<proteinExistence type="predicted"/>
<dbReference type="Pfam" id="PF03738">
    <property type="entry name" value="GSP_synth"/>
    <property type="match status" value="1"/>
</dbReference>
<keyword evidence="1 7" id="KW-0436">Ligase</keyword>
<dbReference type="Gene3D" id="3.30.1490.330">
    <property type="match status" value="1"/>
</dbReference>
<sequence>MRRTEISPRPNWRERCDAVGFTFYDLESEGGRPYWSEAAAYVFEPPEIELLEQATTELFARCMDAVEFVVRQGRFDEFGIPPQFHALVRDSWDDDDPTVYGRFDLAYHDGRARPGDAHRASAPTVTLLEFNADTPTSLVETAAAQWQWLEEQKSRGVLPEGADQFNAVHELLVEQWEHIRSARWGVAPGTRLHLASLRDTGDGELIVEDFDTVAYMAETAKAAGFDPKLVFMEDLAFSIDRGVFLDADDEEVHRIFKLYPWEWMITEQFGAFLPNSRFVTRWVEPPWKLLLSNKQLLVVLWELFPGHPNLLPAFASPDALPDRRAGYVAKPRLGREGANVRVIDGSGSVVAENDGGYGEEGFVFQERARFTPIDGKTAVVGSWVVGETPAGVDLRETGGPITGDLAEFVPHLILPAGTETI</sequence>
<evidence type="ECO:0000256" key="2">
    <source>
        <dbReference type="ARBA" id="ARBA00022723"/>
    </source>
</evidence>
<dbReference type="InterPro" id="IPR016185">
    <property type="entry name" value="PreATP-grasp_dom_sf"/>
</dbReference>
<dbReference type="GO" id="GO:0016874">
    <property type="term" value="F:ligase activity"/>
    <property type="evidence" value="ECO:0007669"/>
    <property type="project" value="UniProtKB-KW"/>
</dbReference>
<dbReference type="EC" id="6.3.1.-" evidence="7"/>
<protein>
    <submittedName>
        <fullName evidence="7">Glutathionylspermidine synthase family protein</fullName>
        <ecNumber evidence="7">6.3.1.-</ecNumber>
    </submittedName>
</protein>
<organism evidence="7">
    <name type="scientific">Herbiconiux sp. A18JL235</name>
    <dbReference type="NCBI Taxonomy" id="3152363"/>
    <lineage>
        <taxon>Bacteria</taxon>
        <taxon>Bacillati</taxon>
        <taxon>Actinomycetota</taxon>
        <taxon>Actinomycetes</taxon>
        <taxon>Micrococcales</taxon>
        <taxon>Microbacteriaceae</taxon>
        <taxon>Herbiconiux</taxon>
    </lineage>
</organism>
<evidence type="ECO:0000259" key="6">
    <source>
        <dbReference type="Pfam" id="PF03738"/>
    </source>
</evidence>
<feature type="domain" description="Glutathionylspermidine synthase pre-ATP-grasp-like" evidence="6">
    <location>
        <begin position="12"/>
        <end position="413"/>
    </location>
</feature>
<dbReference type="GO" id="GO:0005524">
    <property type="term" value="F:ATP binding"/>
    <property type="evidence" value="ECO:0007669"/>
    <property type="project" value="UniProtKB-KW"/>
</dbReference>
<name>A0AB39BIS4_9MICO</name>
<dbReference type="SUPFAM" id="SSF56059">
    <property type="entry name" value="Glutathione synthetase ATP-binding domain-like"/>
    <property type="match status" value="1"/>
</dbReference>
<dbReference type="AlphaFoldDB" id="A0AB39BIS4"/>
<evidence type="ECO:0000256" key="3">
    <source>
        <dbReference type="ARBA" id="ARBA00022741"/>
    </source>
</evidence>